<keyword evidence="10 14" id="KW-0413">Isomerase</keyword>
<feature type="domain" description="Thioredoxin" evidence="16">
    <location>
        <begin position="52"/>
        <end position="182"/>
    </location>
</feature>
<dbReference type="OrthoDB" id="72053at2759"/>
<dbReference type="SUPFAM" id="SSF52833">
    <property type="entry name" value="Thioredoxin-like"/>
    <property type="match status" value="4"/>
</dbReference>
<dbReference type="NCBIfam" id="TIGR01130">
    <property type="entry name" value="ER_PDI_fam"/>
    <property type="match status" value="1"/>
</dbReference>
<evidence type="ECO:0000256" key="8">
    <source>
        <dbReference type="ARBA" id="ARBA00023157"/>
    </source>
</evidence>
<dbReference type="EMBL" id="CM012437">
    <property type="protein sequence ID" value="RVE76027.1"/>
    <property type="molecule type" value="Genomic_DNA"/>
</dbReference>
<accession>A0A437DM15</accession>
<feature type="compositionally biased region" description="Polar residues" evidence="15">
    <location>
        <begin position="564"/>
        <end position="575"/>
    </location>
</feature>
<proteinExistence type="inferred from homology"/>
<keyword evidence="11 12" id="KW-0676">Redox-active center</keyword>
<keyword evidence="9" id="KW-0143">Chaperone</keyword>
<dbReference type="FunFam" id="3.40.30.10:FF:000027">
    <property type="entry name" value="protein disulfide-isomerase A2"/>
    <property type="match status" value="1"/>
</dbReference>
<dbReference type="GO" id="GO:0034976">
    <property type="term" value="P:response to endoplasmic reticulum stress"/>
    <property type="evidence" value="ECO:0007669"/>
    <property type="project" value="TreeGrafter"/>
</dbReference>
<keyword evidence="5 14" id="KW-0732">Signal</keyword>
<dbReference type="GO" id="GO:0005788">
    <property type="term" value="C:endoplasmic reticulum lumen"/>
    <property type="evidence" value="ECO:0007669"/>
    <property type="project" value="UniProtKB-SubCell"/>
</dbReference>
<feature type="disulfide bond" description="Redox-active" evidence="12">
    <location>
        <begin position="446"/>
        <end position="449"/>
    </location>
</feature>
<dbReference type="InterPro" id="IPR005792">
    <property type="entry name" value="Prot_disulphide_isomerase"/>
</dbReference>
<dbReference type="AlphaFoldDB" id="A0A437DM15"/>
<evidence type="ECO:0000256" key="7">
    <source>
        <dbReference type="ARBA" id="ARBA00022824"/>
    </source>
</evidence>
<evidence type="ECO:0000256" key="2">
    <source>
        <dbReference type="ARBA" id="ARBA00004319"/>
    </source>
</evidence>
<keyword evidence="8 12" id="KW-1015">Disulfide bond</keyword>
<dbReference type="Pfam" id="PF13848">
    <property type="entry name" value="Thioredoxin_6"/>
    <property type="match status" value="1"/>
</dbReference>
<feature type="compositionally biased region" description="Basic and acidic residues" evidence="15">
    <location>
        <begin position="32"/>
        <end position="67"/>
    </location>
</feature>
<dbReference type="NCBIfam" id="TIGR01126">
    <property type="entry name" value="pdi_dom"/>
    <property type="match status" value="1"/>
</dbReference>
<comment type="catalytic activity">
    <reaction evidence="1 14">
        <text>Catalyzes the rearrangement of -S-S- bonds in proteins.</text>
        <dbReference type="EC" id="5.3.4.1"/>
    </reaction>
</comment>
<feature type="signal peptide" evidence="14">
    <location>
        <begin position="1"/>
        <end position="24"/>
    </location>
</feature>
<feature type="compositionally biased region" description="Basic and acidic residues" evidence="15">
    <location>
        <begin position="541"/>
        <end position="560"/>
    </location>
</feature>
<name>A0A437DM15_ORYJA</name>
<reference evidence="17 18" key="1">
    <citation type="submission" date="2018-11" db="EMBL/GenBank/DDBJ databases">
        <authorList>
            <person name="Lopez-Roques C."/>
            <person name="Donnadieu C."/>
            <person name="Bouchez O."/>
            <person name="Klopp C."/>
            <person name="Cabau C."/>
            <person name="Zahm M."/>
        </authorList>
    </citation>
    <scope>NUCLEOTIDE SEQUENCE [LARGE SCALE GENOMIC DNA]</scope>
    <source>
        <strain evidence="17">RS831</strain>
        <tissue evidence="17">Whole body</tissue>
    </source>
</reference>
<dbReference type="CDD" id="cd02961">
    <property type="entry name" value="PDI_a_family"/>
    <property type="match status" value="1"/>
</dbReference>
<evidence type="ECO:0000256" key="3">
    <source>
        <dbReference type="ARBA" id="ARBA00006347"/>
    </source>
</evidence>
<comment type="subcellular location">
    <subcellularLocation>
        <location evidence="2">Endoplasmic reticulum lumen</location>
    </subcellularLocation>
</comment>
<dbReference type="InterPro" id="IPR005788">
    <property type="entry name" value="PDI_thioredoxin-like_dom"/>
</dbReference>
<dbReference type="CDD" id="cd02995">
    <property type="entry name" value="PDI_a_PDI_a'_C"/>
    <property type="match status" value="1"/>
</dbReference>
<evidence type="ECO:0000313" key="18">
    <source>
        <dbReference type="Proteomes" id="UP000283210"/>
    </source>
</evidence>
<dbReference type="EC" id="5.3.4.1" evidence="4 14"/>
<dbReference type="InterPro" id="IPR013766">
    <property type="entry name" value="Thioredoxin_domain"/>
</dbReference>
<dbReference type="CDD" id="cd02981">
    <property type="entry name" value="PDI_b_family"/>
    <property type="match status" value="1"/>
</dbReference>
<evidence type="ECO:0000256" key="15">
    <source>
        <dbReference type="SAM" id="MobiDB-lite"/>
    </source>
</evidence>
<evidence type="ECO:0000256" key="9">
    <source>
        <dbReference type="ARBA" id="ARBA00023186"/>
    </source>
</evidence>
<dbReference type="InterPro" id="IPR036249">
    <property type="entry name" value="Thioredoxin-like_sf"/>
</dbReference>
<evidence type="ECO:0000256" key="6">
    <source>
        <dbReference type="ARBA" id="ARBA00022737"/>
    </source>
</evidence>
<gene>
    <name evidence="17" type="ORF">OJAV_G00004630</name>
</gene>
<evidence type="ECO:0000313" key="17">
    <source>
        <dbReference type="EMBL" id="RVE76027.1"/>
    </source>
</evidence>
<dbReference type="FunFam" id="3.40.30.10:FF:000042">
    <property type="entry name" value="protein disulfide-isomerase A2"/>
    <property type="match status" value="1"/>
</dbReference>
<feature type="compositionally biased region" description="Acidic residues" evidence="15">
    <location>
        <begin position="525"/>
        <end position="540"/>
    </location>
</feature>
<dbReference type="PRINTS" id="PR00421">
    <property type="entry name" value="THIOREDOXIN"/>
</dbReference>
<dbReference type="PROSITE" id="PS00194">
    <property type="entry name" value="THIOREDOXIN_1"/>
    <property type="match status" value="2"/>
</dbReference>
<sequence>MRMRKLLWVSLLALLLLQASCIHANDSDDSTEEHRNAQDDTTKETTEEASAETDKPEEPPKKEKTTEIEEEQDVMVLHINNFDRALSENEHLLVEFYAPWCGYCRRFEPIYADAAGMLKEEGSAMRLAKVDAIEEKELAEEFNIDSFPTVKLFMNGDRKQPIEYTGKRTPSGIVQWLKRRSGPGAADLDSADSAAEFINSHNVTVVGFFDDLESEAAGVFKEVAFDLTDVEFAVTTSPEVFKEYEVTSNSVVLFKKFDDGRADFALSEEDKLDKHNLTTFIKENSLELIVSFNQETSDKIFHSRVRLHCLFFINSTVQSQMSLLEEYKAVAREFKGKVLYIMIDIMTSVSHVLNYFGVLETDVPTVRIINMETQKKFKIDSDLTIDSLRQLSQDVVDDTAQPYLRSEEIPEDWDRGPVKVLVAKNFESVAMDPTKSVFVEFYAPWCGHCKELAPIWEQLGEKYADHDDIIIAKMDATANEVESVAVDGFPTLKFFPAGGKEVISYTGNRDLETFSKFLDNGGVLPEEESDEDDDDEEEVNKDEAKPNEGDDADDQSKQTDDSSEGPTNNTSKDEL</sequence>
<keyword evidence="7" id="KW-0256">Endoplasmic reticulum</keyword>
<evidence type="ECO:0000256" key="13">
    <source>
        <dbReference type="RuleBase" id="RU004208"/>
    </source>
</evidence>
<feature type="disulfide bond" description="Redox-active" evidence="12">
    <location>
        <begin position="101"/>
        <end position="104"/>
    </location>
</feature>
<dbReference type="Proteomes" id="UP000283210">
    <property type="component" value="Chromosome 1"/>
</dbReference>
<organism evidence="17 18">
    <name type="scientific">Oryzias javanicus</name>
    <name type="common">Javanese ricefish</name>
    <name type="synonym">Aplocheilus javanicus</name>
    <dbReference type="NCBI Taxonomy" id="123683"/>
    <lineage>
        <taxon>Eukaryota</taxon>
        <taxon>Metazoa</taxon>
        <taxon>Chordata</taxon>
        <taxon>Craniata</taxon>
        <taxon>Vertebrata</taxon>
        <taxon>Euteleostomi</taxon>
        <taxon>Actinopterygii</taxon>
        <taxon>Neopterygii</taxon>
        <taxon>Teleostei</taxon>
        <taxon>Neoteleostei</taxon>
        <taxon>Acanthomorphata</taxon>
        <taxon>Ovalentaria</taxon>
        <taxon>Atherinomorphae</taxon>
        <taxon>Beloniformes</taxon>
        <taxon>Adrianichthyidae</taxon>
        <taxon>Oryziinae</taxon>
        <taxon>Oryzias</taxon>
    </lineage>
</organism>
<reference evidence="17 18" key="2">
    <citation type="submission" date="2019-01" db="EMBL/GenBank/DDBJ databases">
        <title>A chromosome length genome reference of the Java medaka (oryzias javanicus).</title>
        <authorList>
            <person name="Herpin A."/>
            <person name="Takehana Y."/>
            <person name="Naruse K."/>
            <person name="Ansai S."/>
            <person name="Kawaguchi M."/>
        </authorList>
    </citation>
    <scope>NUCLEOTIDE SEQUENCE [LARGE SCALE GENOMIC DNA]</scope>
    <source>
        <strain evidence="17">RS831</strain>
        <tissue evidence="17">Whole body</tissue>
    </source>
</reference>
<dbReference type="PANTHER" id="PTHR18929:SF93">
    <property type="entry name" value="PROTEIN DISULFIDE-ISOMERASE A2"/>
    <property type="match status" value="1"/>
</dbReference>
<protein>
    <recommendedName>
        <fullName evidence="4 14">Protein disulfide-isomerase</fullName>
        <ecNumber evidence="4 14">5.3.4.1</ecNumber>
    </recommendedName>
</protein>
<feature type="region of interest" description="Disordered" evidence="15">
    <location>
        <begin position="519"/>
        <end position="575"/>
    </location>
</feature>
<feature type="domain" description="Thioredoxin" evidence="16">
    <location>
        <begin position="389"/>
        <end position="523"/>
    </location>
</feature>
<evidence type="ECO:0000256" key="14">
    <source>
        <dbReference type="RuleBase" id="RU361130"/>
    </source>
</evidence>
<evidence type="ECO:0000256" key="10">
    <source>
        <dbReference type="ARBA" id="ARBA00023235"/>
    </source>
</evidence>
<dbReference type="Pfam" id="PF00085">
    <property type="entry name" value="Thioredoxin"/>
    <property type="match status" value="2"/>
</dbReference>
<dbReference type="CDD" id="cd02982">
    <property type="entry name" value="PDI_b'_family"/>
    <property type="match status" value="1"/>
</dbReference>
<comment type="similarity">
    <text evidence="3 13">Belongs to the protein disulfide isomerase family.</text>
</comment>
<evidence type="ECO:0000256" key="1">
    <source>
        <dbReference type="ARBA" id="ARBA00001182"/>
    </source>
</evidence>
<dbReference type="GO" id="GO:0003756">
    <property type="term" value="F:protein disulfide isomerase activity"/>
    <property type="evidence" value="ECO:0007669"/>
    <property type="project" value="UniProtKB-EC"/>
</dbReference>
<dbReference type="Gene3D" id="3.40.30.10">
    <property type="entry name" value="Glutaredoxin"/>
    <property type="match status" value="4"/>
</dbReference>
<dbReference type="FunFam" id="3.40.30.10:FF:000023">
    <property type="entry name" value="Protein disulfide-isomerase"/>
    <property type="match status" value="1"/>
</dbReference>
<dbReference type="InterPro" id="IPR017937">
    <property type="entry name" value="Thioredoxin_CS"/>
</dbReference>
<feature type="region of interest" description="Disordered" evidence="15">
    <location>
        <begin position="26"/>
        <end position="70"/>
    </location>
</feature>
<evidence type="ECO:0000256" key="4">
    <source>
        <dbReference type="ARBA" id="ARBA00012723"/>
    </source>
</evidence>
<keyword evidence="6" id="KW-0677">Repeat</keyword>
<evidence type="ECO:0000256" key="5">
    <source>
        <dbReference type="ARBA" id="ARBA00022729"/>
    </source>
</evidence>
<evidence type="ECO:0000256" key="12">
    <source>
        <dbReference type="PIRSR" id="PIRSR605792-51"/>
    </source>
</evidence>
<feature type="chain" id="PRO_5018811498" description="Protein disulfide-isomerase" evidence="14">
    <location>
        <begin position="25"/>
        <end position="575"/>
    </location>
</feature>
<dbReference type="PROSITE" id="PS51352">
    <property type="entry name" value="THIOREDOXIN_2"/>
    <property type="match status" value="2"/>
</dbReference>
<evidence type="ECO:0000256" key="11">
    <source>
        <dbReference type="ARBA" id="ARBA00023284"/>
    </source>
</evidence>
<dbReference type="PANTHER" id="PTHR18929">
    <property type="entry name" value="PROTEIN DISULFIDE ISOMERASE"/>
    <property type="match status" value="1"/>
</dbReference>
<evidence type="ECO:0000259" key="16">
    <source>
        <dbReference type="PROSITE" id="PS51352"/>
    </source>
</evidence>
<dbReference type="GO" id="GO:0006457">
    <property type="term" value="P:protein folding"/>
    <property type="evidence" value="ECO:0007669"/>
    <property type="project" value="TreeGrafter"/>
</dbReference>
<keyword evidence="18" id="KW-1185">Reference proteome</keyword>